<dbReference type="GO" id="GO:0003677">
    <property type="term" value="F:DNA binding"/>
    <property type="evidence" value="ECO:0007669"/>
    <property type="project" value="UniProtKB-KW"/>
</dbReference>
<gene>
    <name evidence="8" type="ORF">FBY41_4169</name>
</gene>
<dbReference type="Pfam" id="PF08281">
    <property type="entry name" value="Sigma70_r4_2"/>
    <property type="match status" value="1"/>
</dbReference>
<evidence type="ECO:0000256" key="1">
    <source>
        <dbReference type="ARBA" id="ARBA00010641"/>
    </source>
</evidence>
<keyword evidence="5" id="KW-0804">Transcription</keyword>
<dbReference type="InterPro" id="IPR014325">
    <property type="entry name" value="RNA_pol_sigma-E_actinobac"/>
</dbReference>
<dbReference type="Gene3D" id="1.10.1740.10">
    <property type="match status" value="1"/>
</dbReference>
<dbReference type="NCBIfam" id="TIGR02983">
    <property type="entry name" value="SigE-fam_strep"/>
    <property type="match status" value="1"/>
</dbReference>
<dbReference type="Pfam" id="PF04542">
    <property type="entry name" value="Sigma70_r2"/>
    <property type="match status" value="1"/>
</dbReference>
<keyword evidence="4" id="KW-0238">DNA-binding</keyword>
<dbReference type="AlphaFoldDB" id="A0A543HG79"/>
<evidence type="ECO:0000259" key="7">
    <source>
        <dbReference type="Pfam" id="PF08281"/>
    </source>
</evidence>
<dbReference type="GO" id="GO:0006352">
    <property type="term" value="P:DNA-templated transcription initiation"/>
    <property type="evidence" value="ECO:0007669"/>
    <property type="project" value="InterPro"/>
</dbReference>
<name>A0A543HG79_9MICO</name>
<dbReference type="PANTHER" id="PTHR43133">
    <property type="entry name" value="RNA POLYMERASE ECF-TYPE SIGMA FACTO"/>
    <property type="match status" value="1"/>
</dbReference>
<feature type="domain" description="RNA polymerase sigma factor 70 region 4 type 2" evidence="7">
    <location>
        <begin position="103"/>
        <end position="155"/>
    </location>
</feature>
<evidence type="ECO:0000313" key="9">
    <source>
        <dbReference type="Proteomes" id="UP000316747"/>
    </source>
</evidence>
<comment type="caution">
    <text evidence="8">The sequence shown here is derived from an EMBL/GenBank/DDBJ whole genome shotgun (WGS) entry which is preliminary data.</text>
</comment>
<evidence type="ECO:0000256" key="5">
    <source>
        <dbReference type="ARBA" id="ARBA00023163"/>
    </source>
</evidence>
<keyword evidence="9" id="KW-1185">Reference proteome</keyword>
<dbReference type="SUPFAM" id="SSF88946">
    <property type="entry name" value="Sigma2 domain of RNA polymerase sigma factors"/>
    <property type="match status" value="1"/>
</dbReference>
<evidence type="ECO:0000313" key="8">
    <source>
        <dbReference type="EMBL" id="TQM57345.1"/>
    </source>
</evidence>
<dbReference type="InterPro" id="IPR013249">
    <property type="entry name" value="RNA_pol_sigma70_r4_t2"/>
</dbReference>
<reference evidence="8 9" key="1">
    <citation type="submission" date="2019-06" db="EMBL/GenBank/DDBJ databases">
        <title>Genome sequencing of plant associated microbes to promote plant fitness in Sorghum bicolor and Oryza sativa.</title>
        <authorList>
            <person name="Coleman-Derr D."/>
        </authorList>
    </citation>
    <scope>NUCLEOTIDE SEQUENCE [LARGE SCALE GENOMIC DNA]</scope>
    <source>
        <strain evidence="8 9">KV-663</strain>
    </source>
</reference>
<protein>
    <submittedName>
        <fullName evidence="8">RNA polymerase sigma-70 factor (Sigma-E family)</fullName>
    </submittedName>
</protein>
<evidence type="ECO:0000259" key="6">
    <source>
        <dbReference type="Pfam" id="PF04542"/>
    </source>
</evidence>
<accession>A0A543HG79</accession>
<dbReference type="CDD" id="cd06171">
    <property type="entry name" value="Sigma70_r4"/>
    <property type="match status" value="1"/>
</dbReference>
<evidence type="ECO:0000256" key="2">
    <source>
        <dbReference type="ARBA" id="ARBA00023015"/>
    </source>
</evidence>
<dbReference type="InterPro" id="IPR039425">
    <property type="entry name" value="RNA_pol_sigma-70-like"/>
</dbReference>
<feature type="domain" description="RNA polymerase sigma-70 region 2" evidence="6">
    <location>
        <begin position="13"/>
        <end position="79"/>
    </location>
</feature>
<evidence type="ECO:0000256" key="3">
    <source>
        <dbReference type="ARBA" id="ARBA00023082"/>
    </source>
</evidence>
<keyword evidence="2" id="KW-0805">Transcription regulation</keyword>
<dbReference type="EMBL" id="VFPM01000004">
    <property type="protein sequence ID" value="TQM57345.1"/>
    <property type="molecule type" value="Genomic_DNA"/>
</dbReference>
<dbReference type="InterPro" id="IPR014284">
    <property type="entry name" value="RNA_pol_sigma-70_dom"/>
</dbReference>
<proteinExistence type="inferred from homology"/>
<dbReference type="InterPro" id="IPR013325">
    <property type="entry name" value="RNA_pol_sigma_r2"/>
</dbReference>
<dbReference type="PANTHER" id="PTHR43133:SF50">
    <property type="entry name" value="ECF RNA POLYMERASE SIGMA FACTOR SIGM"/>
    <property type="match status" value="1"/>
</dbReference>
<dbReference type="InterPro" id="IPR036388">
    <property type="entry name" value="WH-like_DNA-bd_sf"/>
</dbReference>
<dbReference type="Gene3D" id="1.10.10.10">
    <property type="entry name" value="Winged helix-like DNA-binding domain superfamily/Winged helix DNA-binding domain"/>
    <property type="match status" value="1"/>
</dbReference>
<dbReference type="SUPFAM" id="SSF88659">
    <property type="entry name" value="Sigma3 and sigma4 domains of RNA polymerase sigma factors"/>
    <property type="match status" value="1"/>
</dbReference>
<dbReference type="GO" id="GO:0016987">
    <property type="term" value="F:sigma factor activity"/>
    <property type="evidence" value="ECO:0007669"/>
    <property type="project" value="UniProtKB-KW"/>
</dbReference>
<sequence>MPGEKDAEFLAFVTMSRRELRQVAFLMCGDWHQAEDLTQDALLSLYAAWDRIEVRSRLLPYARRVLLRKLLDQRRRPWRREVATSVPDREDVRAGTHDLGERRMLLDLLANLAPRRRACLVLRYFEELSVAETAEVLGCSEGTVKSQTSRALAELRALVDDAGLAIDDLLQGVS</sequence>
<dbReference type="InterPro" id="IPR013324">
    <property type="entry name" value="RNA_pol_sigma_r3/r4-like"/>
</dbReference>
<dbReference type="NCBIfam" id="TIGR02937">
    <property type="entry name" value="sigma70-ECF"/>
    <property type="match status" value="1"/>
</dbReference>
<dbReference type="OrthoDB" id="3692620at2"/>
<organism evidence="8 9">
    <name type="scientific">Humibacillus xanthopallidus</name>
    <dbReference type="NCBI Taxonomy" id="412689"/>
    <lineage>
        <taxon>Bacteria</taxon>
        <taxon>Bacillati</taxon>
        <taxon>Actinomycetota</taxon>
        <taxon>Actinomycetes</taxon>
        <taxon>Micrococcales</taxon>
        <taxon>Intrasporangiaceae</taxon>
        <taxon>Humibacillus</taxon>
    </lineage>
</organism>
<evidence type="ECO:0000256" key="4">
    <source>
        <dbReference type="ARBA" id="ARBA00023125"/>
    </source>
</evidence>
<dbReference type="InterPro" id="IPR007627">
    <property type="entry name" value="RNA_pol_sigma70_r2"/>
</dbReference>
<dbReference type="Proteomes" id="UP000316747">
    <property type="component" value="Unassembled WGS sequence"/>
</dbReference>
<keyword evidence="3" id="KW-0731">Sigma factor</keyword>
<comment type="similarity">
    <text evidence="1">Belongs to the sigma-70 factor family. ECF subfamily.</text>
</comment>